<dbReference type="PROSITE" id="PS51257">
    <property type="entry name" value="PROKAR_LIPOPROTEIN"/>
    <property type="match status" value="1"/>
</dbReference>
<protein>
    <recommendedName>
        <fullName evidence="3">Galactose oxidase-like Early set domain-containing protein</fullName>
    </recommendedName>
</protein>
<dbReference type="EMBL" id="AEQP01000024">
    <property type="protein sequence ID" value="EFV93712.1"/>
    <property type="molecule type" value="Genomic_DNA"/>
</dbReference>
<evidence type="ECO:0000313" key="5">
    <source>
        <dbReference type="Proteomes" id="UP000011021"/>
    </source>
</evidence>
<evidence type="ECO:0000259" key="3">
    <source>
        <dbReference type="Pfam" id="PF09118"/>
    </source>
</evidence>
<dbReference type="STRING" id="887898.HMPREF0551_2608"/>
<dbReference type="CDD" id="cd02851">
    <property type="entry name" value="E_set_GO_C"/>
    <property type="match status" value="1"/>
</dbReference>
<evidence type="ECO:0000256" key="2">
    <source>
        <dbReference type="SAM" id="SignalP"/>
    </source>
</evidence>
<dbReference type="InterPro" id="IPR011043">
    <property type="entry name" value="Gal_Oxase/kelch_b-propeller"/>
</dbReference>
<feature type="compositionally biased region" description="Low complexity" evidence="1">
    <location>
        <begin position="56"/>
        <end position="110"/>
    </location>
</feature>
<feature type="compositionally biased region" description="Pro residues" evidence="1">
    <location>
        <begin position="111"/>
        <end position="120"/>
    </location>
</feature>
<keyword evidence="2" id="KW-0732">Signal</keyword>
<accession>E7S0P7</accession>
<gene>
    <name evidence="4" type="ORF">HMPREF0551_2608</name>
</gene>
<keyword evidence="5" id="KW-1185">Reference proteome</keyword>
<dbReference type="RefSeq" id="WP_005675089.1">
    <property type="nucleotide sequence ID" value="NZ_CP146288.1"/>
</dbReference>
<feature type="region of interest" description="Disordered" evidence="1">
    <location>
        <begin position="26"/>
        <end position="162"/>
    </location>
</feature>
<proteinExistence type="predicted"/>
<dbReference type="eggNOG" id="COG1572">
    <property type="taxonomic scope" value="Bacteria"/>
</dbReference>
<dbReference type="AlphaFoldDB" id="E7S0P7"/>
<dbReference type="SUPFAM" id="SSF50965">
    <property type="entry name" value="Galactose oxidase, central domain"/>
    <property type="match status" value="1"/>
</dbReference>
<feature type="compositionally biased region" description="Low complexity" evidence="1">
    <location>
        <begin position="137"/>
        <end position="153"/>
    </location>
</feature>
<evidence type="ECO:0000256" key="1">
    <source>
        <dbReference type="SAM" id="MobiDB-lite"/>
    </source>
</evidence>
<dbReference type="InterPro" id="IPR014756">
    <property type="entry name" value="Ig_E-set"/>
</dbReference>
<feature type="compositionally biased region" description="Low complexity" evidence="1">
    <location>
        <begin position="29"/>
        <end position="41"/>
    </location>
</feature>
<dbReference type="Pfam" id="PF09118">
    <property type="entry name" value="GO-like_E_set"/>
    <property type="match status" value="1"/>
</dbReference>
<dbReference type="InterPro" id="IPR013783">
    <property type="entry name" value="Ig-like_fold"/>
</dbReference>
<feature type="domain" description="Galactose oxidase-like Early set" evidence="3">
    <location>
        <begin position="588"/>
        <end position="668"/>
    </location>
</feature>
<dbReference type="Gene3D" id="2.130.10.80">
    <property type="entry name" value="Galactose oxidase/kelch, beta-propeller"/>
    <property type="match status" value="1"/>
</dbReference>
<reference evidence="4 5" key="1">
    <citation type="submission" date="2010-12" db="EMBL/GenBank/DDBJ databases">
        <authorList>
            <person name="Muzny D."/>
            <person name="Qin X."/>
            <person name="Deng J."/>
            <person name="Jiang H."/>
            <person name="Liu Y."/>
            <person name="Qu J."/>
            <person name="Song X.-Z."/>
            <person name="Zhang L."/>
            <person name="Thornton R."/>
            <person name="Coyle M."/>
            <person name="Francisco L."/>
            <person name="Jackson L."/>
            <person name="Javaid M."/>
            <person name="Korchina V."/>
            <person name="Kovar C."/>
            <person name="Mata R."/>
            <person name="Mathew T."/>
            <person name="Ngo R."/>
            <person name="Nguyen L."/>
            <person name="Nguyen N."/>
            <person name="Okwuonu G."/>
            <person name="Ongeri F."/>
            <person name="Pham C."/>
            <person name="Simmons D."/>
            <person name="Wilczek-Boney K."/>
            <person name="Hale W."/>
            <person name="Jakkamsetti A."/>
            <person name="Pham P."/>
            <person name="Ruth R."/>
            <person name="San Lucas F."/>
            <person name="Warren J."/>
            <person name="Zhang J."/>
            <person name="Zhao Z."/>
            <person name="Zhou C."/>
            <person name="Zhu D."/>
            <person name="Lee S."/>
            <person name="Bess C."/>
            <person name="Blankenburg K."/>
            <person name="Forbes L."/>
            <person name="Fu Q."/>
            <person name="Gubbala S."/>
            <person name="Hirani K."/>
            <person name="Jayaseelan J.C."/>
            <person name="Lara F."/>
            <person name="Munidasa M."/>
            <person name="Palculict T."/>
            <person name="Patil S."/>
            <person name="Pu L.-L."/>
            <person name="Saada N."/>
            <person name="Tang L."/>
            <person name="Weissenberger G."/>
            <person name="Zhu Y."/>
            <person name="Hemphill L."/>
            <person name="Shang Y."/>
            <person name="Youmans B."/>
            <person name="Ayvaz T."/>
            <person name="Ross M."/>
            <person name="Santibanez J."/>
            <person name="Aqrawi P."/>
            <person name="Gross S."/>
            <person name="Joshi V."/>
            <person name="Fowler G."/>
            <person name="Nazareth L."/>
            <person name="Reid J."/>
            <person name="Worley K."/>
            <person name="Petrosino J."/>
            <person name="Highlander S."/>
            <person name="Gibbs R."/>
        </authorList>
    </citation>
    <scope>NUCLEOTIDE SEQUENCE [LARGE SCALE GENOMIC DNA]</scope>
    <source>
        <strain evidence="4 5">ATCC 51599</strain>
    </source>
</reference>
<feature type="chain" id="PRO_5003224194" description="Galactose oxidase-like Early set domain-containing protein" evidence="2">
    <location>
        <begin position="21"/>
        <end position="676"/>
    </location>
</feature>
<dbReference type="InterPro" id="IPR015202">
    <property type="entry name" value="GO-like_E_set"/>
</dbReference>
<dbReference type="Proteomes" id="UP000011021">
    <property type="component" value="Unassembled WGS sequence"/>
</dbReference>
<dbReference type="Gene3D" id="2.60.40.10">
    <property type="entry name" value="Immunoglobulins"/>
    <property type="match status" value="1"/>
</dbReference>
<sequence>MRVSTPSFKLASLAVLTVLAACGGGGSDSGAAAPGPTATGTGTQGGAGNTIASTDTTTQSGSNASANTSTSSGNQASTDAAATRPAADTKPTTPATNGTSGTGTAAAPVAPVRPVPPVIQPAPQTAPEVPKPPVAPVAPVTPAEPVKPVTPTTSAEQQARKTRGEWLPKVNWPVVSIHAAITADGRVLTYGTDYNVRQDSQFRYDVWDPELGTDDASHMLLLNSTKTFLFCSAQILLQDGRMMILGGDLLKDGRVTNRGVKDVNIFDPSSNLLTPARNDMTLPRWYGTATTLPTGEVYIQGGTDGEKHPEIRKADGTFKALTIDTMAKIKVGPNEMAAFENNYPRNFVAPNGKIFGFDPHFMYEIDPYGNAGKGSVKMLGAHWDYPRITEDGKEDWEFYRGWQATSTAVMVRPGLIFQFGGGDMTGNMNNGGPSKATLIDINGDRPKLFDMPALDKTYHWSNATVLADGNVLVSGGSTKNLLVDVEEPINEDAGDINYATMLFNPDTRQWTPGANISEKRLYHSVTLLLPDATVLSTGGGQPGPVDNLNAQIYRPPYLFNADGTLAKRPVLKGEVGSGAVAMVAEPASTFHIETADANDIARVTLVKTGAVTHSFDMEQRFNEVKFRVNGNGLDIELPKNKYLTPPGFYHVFAFNKAGVPSKSRMIRINPSEKAPF</sequence>
<dbReference type="SUPFAM" id="SSF81296">
    <property type="entry name" value="E set domains"/>
    <property type="match status" value="1"/>
</dbReference>
<dbReference type="InterPro" id="IPR037293">
    <property type="entry name" value="Gal_Oxidase_central_sf"/>
</dbReference>
<dbReference type="PANTHER" id="PTHR32208:SF21">
    <property type="entry name" value="LOW QUALITY PROTEIN: ALDEHYDE OXIDASE GLOX-LIKE"/>
    <property type="match status" value="1"/>
</dbReference>
<feature type="signal peptide" evidence="2">
    <location>
        <begin position="1"/>
        <end position="20"/>
    </location>
</feature>
<name>E7S0P7_9BURK</name>
<comment type="caution">
    <text evidence="4">The sequence shown here is derived from an EMBL/GenBank/DDBJ whole genome shotgun (WGS) entry which is preliminary data.</text>
</comment>
<dbReference type="HOGENOM" id="CLU_013444_3_1_4"/>
<organism evidence="4 5">
    <name type="scientific">Lautropia mirabilis ATCC 51599</name>
    <dbReference type="NCBI Taxonomy" id="887898"/>
    <lineage>
        <taxon>Bacteria</taxon>
        <taxon>Pseudomonadati</taxon>
        <taxon>Pseudomonadota</taxon>
        <taxon>Betaproteobacteria</taxon>
        <taxon>Burkholderiales</taxon>
        <taxon>Burkholderiaceae</taxon>
        <taxon>Lautropia</taxon>
    </lineage>
</organism>
<evidence type="ECO:0000313" key="4">
    <source>
        <dbReference type="EMBL" id="EFV93712.1"/>
    </source>
</evidence>
<dbReference type="PANTHER" id="PTHR32208">
    <property type="entry name" value="SECRETED PROTEIN-RELATED"/>
    <property type="match status" value="1"/>
</dbReference>